<sequence length="723" mass="77434">CCWTSPVFQSRGIALFLKNTTFHGILLDALFDAGSDNEDKKEVVRLVTEGIKSGAVKPLPATVFAENQVEQGFRFMASGKHIGKVVLKIREEEPQRKLMPKVKPVSAIPRTYMNPEKSYILAGGLGGFGLELANWMIGRGAKKIVLTSRSGVKTGYQSLCVRRWREQKIQVFVSTADVTNAQGAEQLIKEATKLGPVGGIFNLAVVLRDAFMENQTAADFATVCRPKVEGTKQLDAVSRKLCPELDYFVAFSSVSCGRGNAGQVNYGLANSAMERICEARQAAGLPGVAIQWGAIGDVGLILETMGDNETVVGGTLPQRMTSCLATMDKFLQQPHAVLASMVLAEKRKSGGEGNQVGLLEAVGNILGIKDVKTVNPANTLADLGMDSLMGAEIKQTLERNFDLVLSAQEIRGLTFGKLSDLSSGADGAEAAPAATDAAPVKDASQVQFQAAELVPKETLIQLPSKSKSGTPIFIVHPIEGVVAALQTLAAQLPCPVYGLQCTTKAPLDSIQKLAAFYLQQVKTAQKSGPYVLSGYSFGACVAFEMALLLEKSKEKVTLVLLDGSPTYVASHTGNYKARQNPDNKNADADALTYFISLFKDDVDYIKIQKELQALAGWEKRLSLATQLLAGSTPFPQAELAAAAESFYKKLVAADAYKPSGTYAGPVTLIKATDNFVSLGKDYGLTPICKQTVNIQSVKGNHREILAGDSALKIAEIISQTLKL</sequence>
<evidence type="ECO:0000256" key="3">
    <source>
        <dbReference type="ARBA" id="ARBA00018769"/>
    </source>
</evidence>
<dbReference type="Pfam" id="PF08659">
    <property type="entry name" value="KR"/>
    <property type="match status" value="1"/>
</dbReference>
<dbReference type="AlphaFoldDB" id="A0A1B6M273"/>
<dbReference type="InterPro" id="IPR013968">
    <property type="entry name" value="PKS_KR"/>
</dbReference>
<dbReference type="Gene3D" id="3.40.50.1820">
    <property type="entry name" value="alpha/beta hydrolase"/>
    <property type="match status" value="2"/>
</dbReference>
<evidence type="ECO:0000256" key="7">
    <source>
        <dbReference type="ARBA" id="ARBA00022679"/>
    </source>
</evidence>
<evidence type="ECO:0000256" key="11">
    <source>
        <dbReference type="ARBA" id="ARBA00023098"/>
    </source>
</evidence>
<gene>
    <name evidence="16" type="ORF">g.45724</name>
</gene>
<evidence type="ECO:0000256" key="12">
    <source>
        <dbReference type="ARBA" id="ARBA00023160"/>
    </source>
</evidence>
<evidence type="ECO:0000256" key="6">
    <source>
        <dbReference type="ARBA" id="ARBA00022553"/>
    </source>
</evidence>
<dbReference type="InterPro" id="IPR029058">
    <property type="entry name" value="AB_hydrolase_fold"/>
</dbReference>
<dbReference type="EC" id="3.1.2.14" evidence="1"/>
<dbReference type="GO" id="GO:0004312">
    <property type="term" value="F:fatty acid synthase activity"/>
    <property type="evidence" value="ECO:0007669"/>
    <property type="project" value="UniProtKB-EC"/>
</dbReference>
<reference evidence="16" key="1">
    <citation type="submission" date="2015-11" db="EMBL/GenBank/DDBJ databases">
        <title>De novo transcriptome assembly of four potential Pierce s Disease insect vectors from Arizona vineyards.</title>
        <authorList>
            <person name="Tassone E.E."/>
        </authorList>
    </citation>
    <scope>NUCLEOTIDE SEQUENCE</scope>
</reference>
<evidence type="ECO:0000256" key="14">
    <source>
        <dbReference type="ARBA" id="ARBA00044883"/>
    </source>
</evidence>
<dbReference type="Gene3D" id="1.10.1200.10">
    <property type="entry name" value="ACP-like"/>
    <property type="match status" value="1"/>
</dbReference>
<dbReference type="Gene3D" id="3.40.50.720">
    <property type="entry name" value="NAD(P)-binding Rossmann-like Domain"/>
    <property type="match status" value="1"/>
</dbReference>
<dbReference type="SMART" id="SM00823">
    <property type="entry name" value="PKS_PP"/>
    <property type="match status" value="1"/>
</dbReference>
<dbReference type="InterPro" id="IPR050091">
    <property type="entry name" value="PKS_NRPS_Biosynth_Enz"/>
</dbReference>
<dbReference type="SUPFAM" id="SSF47336">
    <property type="entry name" value="ACP-like"/>
    <property type="match status" value="1"/>
</dbReference>
<dbReference type="InterPro" id="IPR009081">
    <property type="entry name" value="PP-bd_ACP"/>
</dbReference>
<organism evidence="16">
    <name type="scientific">Graphocephala atropunctata</name>
    <dbReference type="NCBI Taxonomy" id="36148"/>
    <lineage>
        <taxon>Eukaryota</taxon>
        <taxon>Metazoa</taxon>
        <taxon>Ecdysozoa</taxon>
        <taxon>Arthropoda</taxon>
        <taxon>Hexapoda</taxon>
        <taxon>Insecta</taxon>
        <taxon>Pterygota</taxon>
        <taxon>Neoptera</taxon>
        <taxon>Paraneoptera</taxon>
        <taxon>Hemiptera</taxon>
        <taxon>Auchenorrhyncha</taxon>
        <taxon>Membracoidea</taxon>
        <taxon>Cicadellidae</taxon>
        <taxon>Cicadellinae</taxon>
        <taxon>Cicadellini</taxon>
        <taxon>Graphocephala</taxon>
    </lineage>
</organism>
<dbReference type="EC" id="2.3.1.85" evidence="2"/>
<feature type="domain" description="Carrier" evidence="15">
    <location>
        <begin position="352"/>
        <end position="429"/>
    </location>
</feature>
<dbReference type="Pfam" id="PF00550">
    <property type="entry name" value="PP-binding"/>
    <property type="match status" value="1"/>
</dbReference>
<keyword evidence="10" id="KW-0560">Oxidoreductase</keyword>
<keyword evidence="8" id="KW-0276">Fatty acid metabolism</keyword>
<dbReference type="InterPro" id="IPR036291">
    <property type="entry name" value="NAD(P)-bd_dom_sf"/>
</dbReference>
<dbReference type="InterPro" id="IPR057326">
    <property type="entry name" value="KR_dom"/>
</dbReference>
<keyword evidence="5" id="KW-0444">Lipid biosynthesis</keyword>
<evidence type="ECO:0000256" key="13">
    <source>
        <dbReference type="ARBA" id="ARBA00023268"/>
    </source>
</evidence>
<dbReference type="FunFam" id="1.10.1200.10:FF:000013">
    <property type="entry name" value="Fatty acid synthase"/>
    <property type="match status" value="1"/>
</dbReference>
<keyword evidence="6" id="KW-0597">Phosphoprotein</keyword>
<evidence type="ECO:0000256" key="8">
    <source>
        <dbReference type="ARBA" id="ARBA00022832"/>
    </source>
</evidence>
<keyword evidence="9" id="KW-0521">NADP</keyword>
<dbReference type="SUPFAM" id="SSF53474">
    <property type="entry name" value="alpha/beta-Hydrolases"/>
    <property type="match status" value="1"/>
</dbReference>
<dbReference type="PANTHER" id="PTHR43775">
    <property type="entry name" value="FATTY ACID SYNTHASE"/>
    <property type="match status" value="1"/>
</dbReference>
<dbReference type="PROSITE" id="PS50075">
    <property type="entry name" value="CARRIER"/>
    <property type="match status" value="1"/>
</dbReference>
<accession>A0A1B6M273</accession>
<dbReference type="GO" id="GO:0006633">
    <property type="term" value="P:fatty acid biosynthetic process"/>
    <property type="evidence" value="ECO:0007669"/>
    <property type="project" value="UniProtKB-KW"/>
</dbReference>
<keyword evidence="4" id="KW-0596">Phosphopantetheine</keyword>
<evidence type="ECO:0000256" key="4">
    <source>
        <dbReference type="ARBA" id="ARBA00022450"/>
    </source>
</evidence>
<dbReference type="SMART" id="SM00822">
    <property type="entry name" value="PKS_KR"/>
    <property type="match status" value="1"/>
</dbReference>
<dbReference type="GO" id="GO:0016491">
    <property type="term" value="F:oxidoreductase activity"/>
    <property type="evidence" value="ECO:0007669"/>
    <property type="project" value="UniProtKB-KW"/>
</dbReference>
<dbReference type="GO" id="GO:0031177">
    <property type="term" value="F:phosphopantetheine binding"/>
    <property type="evidence" value="ECO:0007669"/>
    <property type="project" value="InterPro"/>
</dbReference>
<protein>
    <recommendedName>
        <fullName evidence="3">Fatty acid synthase</fullName>
        <ecNumber evidence="2">2.3.1.85</ecNumber>
        <ecNumber evidence="1">3.1.2.14</ecNumber>
    </recommendedName>
</protein>
<dbReference type="SUPFAM" id="SSF51735">
    <property type="entry name" value="NAD(P)-binding Rossmann-fold domains"/>
    <property type="match status" value="1"/>
</dbReference>
<evidence type="ECO:0000256" key="2">
    <source>
        <dbReference type="ARBA" id="ARBA00012873"/>
    </source>
</evidence>
<keyword evidence="13" id="KW-0511">Multifunctional enzyme</keyword>
<dbReference type="InterPro" id="IPR020806">
    <property type="entry name" value="PKS_PP-bd"/>
</dbReference>
<evidence type="ECO:0000256" key="5">
    <source>
        <dbReference type="ARBA" id="ARBA00022516"/>
    </source>
</evidence>
<keyword evidence="12" id="KW-0275">Fatty acid biosynthesis</keyword>
<feature type="non-terminal residue" evidence="16">
    <location>
        <position position="1"/>
    </location>
</feature>
<comment type="catalytic activity">
    <reaction evidence="14">
        <text>acetyl-CoA + n malonyl-CoA + 2n NADPH + 2n H(+) = a long-chain fatty acid + (n+1) CoA + n CO2 + 2n NADP(+).</text>
        <dbReference type="EC" id="2.3.1.85"/>
    </reaction>
</comment>
<evidence type="ECO:0000256" key="9">
    <source>
        <dbReference type="ARBA" id="ARBA00022857"/>
    </source>
</evidence>
<evidence type="ECO:0000313" key="16">
    <source>
        <dbReference type="EMBL" id="JAT30017.1"/>
    </source>
</evidence>
<evidence type="ECO:0000256" key="1">
    <source>
        <dbReference type="ARBA" id="ARBA00012480"/>
    </source>
</evidence>
<proteinExistence type="predicted"/>
<dbReference type="EMBL" id="GEBQ01009960">
    <property type="protein sequence ID" value="JAT30017.1"/>
    <property type="molecule type" value="Transcribed_RNA"/>
</dbReference>
<evidence type="ECO:0000259" key="15">
    <source>
        <dbReference type="PROSITE" id="PS50075"/>
    </source>
</evidence>
<dbReference type="InterPro" id="IPR036736">
    <property type="entry name" value="ACP-like_sf"/>
</dbReference>
<keyword evidence="11" id="KW-0443">Lipid metabolism</keyword>
<dbReference type="GO" id="GO:0016297">
    <property type="term" value="F:fatty acyl-[ACP] hydrolase activity"/>
    <property type="evidence" value="ECO:0007669"/>
    <property type="project" value="UniProtKB-EC"/>
</dbReference>
<evidence type="ECO:0000256" key="10">
    <source>
        <dbReference type="ARBA" id="ARBA00023002"/>
    </source>
</evidence>
<dbReference type="InterPro" id="IPR001031">
    <property type="entry name" value="Thioesterase"/>
</dbReference>
<keyword evidence="7" id="KW-0808">Transferase</keyword>
<dbReference type="Pfam" id="PF00975">
    <property type="entry name" value="Thioesterase"/>
    <property type="match status" value="1"/>
</dbReference>
<dbReference type="PANTHER" id="PTHR43775:SF7">
    <property type="entry name" value="FATTY ACID SYNTHASE"/>
    <property type="match status" value="1"/>
</dbReference>
<dbReference type="Gene3D" id="3.90.180.10">
    <property type="entry name" value="Medium-chain alcohol dehydrogenases, catalytic domain"/>
    <property type="match status" value="1"/>
</dbReference>
<dbReference type="CDD" id="cd08954">
    <property type="entry name" value="KR_1_FAS_SDR_x"/>
    <property type="match status" value="1"/>
</dbReference>
<name>A0A1B6M273_9HEMI</name>